<organism evidence="2 3">
    <name type="scientific">Halosimplex litoreum</name>
    <dbReference type="NCBI Taxonomy" id="1198301"/>
    <lineage>
        <taxon>Archaea</taxon>
        <taxon>Methanobacteriati</taxon>
        <taxon>Methanobacteriota</taxon>
        <taxon>Stenosarchaea group</taxon>
        <taxon>Halobacteria</taxon>
        <taxon>Halobacteriales</taxon>
        <taxon>Haloarculaceae</taxon>
        <taxon>Halosimplex</taxon>
    </lineage>
</organism>
<dbReference type="OrthoDB" id="201542at2157"/>
<dbReference type="Proteomes" id="UP000595001">
    <property type="component" value="Chromosome"/>
</dbReference>
<accession>A0A7U3WT73</accession>
<gene>
    <name evidence="2" type="ORF">I7X12_15820</name>
</gene>
<name>A0A7U3WT73_9EURY</name>
<protein>
    <submittedName>
        <fullName evidence="2">Uncharacterized protein</fullName>
    </submittedName>
</protein>
<evidence type="ECO:0000313" key="3">
    <source>
        <dbReference type="Proteomes" id="UP000595001"/>
    </source>
</evidence>
<dbReference type="EMBL" id="CP065856">
    <property type="protein sequence ID" value="QPV65137.1"/>
    <property type="molecule type" value="Genomic_DNA"/>
</dbReference>
<evidence type="ECO:0000313" key="2">
    <source>
        <dbReference type="EMBL" id="QPV65137.1"/>
    </source>
</evidence>
<proteinExistence type="predicted"/>
<feature type="transmembrane region" description="Helical" evidence="1">
    <location>
        <begin position="68"/>
        <end position="90"/>
    </location>
</feature>
<reference evidence="2 3" key="1">
    <citation type="submission" date="2020-12" db="EMBL/GenBank/DDBJ databases">
        <title>Halosimplex halophilum sp. nov. and Halosimplex salinum sp. nov., two new members of the genus Halosimplex.</title>
        <authorList>
            <person name="Cui H.L."/>
        </authorList>
    </citation>
    <scope>NUCLEOTIDE SEQUENCE [LARGE SCALE GENOMIC DNA]</scope>
    <source>
        <strain evidence="2 3">YGH94</strain>
    </source>
</reference>
<feature type="transmembrane region" description="Helical" evidence="1">
    <location>
        <begin position="6"/>
        <end position="29"/>
    </location>
</feature>
<dbReference type="InterPro" id="IPR055943">
    <property type="entry name" value="DUF7521"/>
</dbReference>
<dbReference type="Pfam" id="PF24365">
    <property type="entry name" value="DUF7521"/>
    <property type="match status" value="1"/>
</dbReference>
<dbReference type="GeneID" id="60589991"/>
<dbReference type="RefSeq" id="WP_198063895.1">
    <property type="nucleotide sequence ID" value="NZ_CP065856.1"/>
</dbReference>
<keyword evidence="1" id="KW-1133">Transmembrane helix</keyword>
<dbReference type="AlphaFoldDB" id="A0A7U3WT73"/>
<evidence type="ECO:0000256" key="1">
    <source>
        <dbReference type="SAM" id="Phobius"/>
    </source>
</evidence>
<sequence length="91" mass="9786">MIEILYAVSTVVFVVAGLTMVGMAMRAYVKTSRQAMLHLSLGFSLAVAGAASTMISAFLTNFTGTRSLLLVNSGLTTFGFLFVMYSLVIYE</sequence>
<dbReference type="KEGG" id="hlt:I7X12_15820"/>
<keyword evidence="1" id="KW-0472">Membrane</keyword>
<keyword evidence="1" id="KW-0812">Transmembrane</keyword>
<feature type="transmembrane region" description="Helical" evidence="1">
    <location>
        <begin position="41"/>
        <end position="62"/>
    </location>
</feature>
<keyword evidence="3" id="KW-1185">Reference proteome</keyword>